<dbReference type="PATRIC" id="fig|1476583.3.peg.680"/>
<gene>
    <name evidence="1" type="ORF">DEIPH_ctg011orf0053</name>
</gene>
<dbReference type="RefSeq" id="WP_034353869.1">
    <property type="nucleotide sequence ID" value="NZ_JHAC01000011.1"/>
</dbReference>
<sequence>MTELEFTAYWELLCERHKQTPSAPLTRLYALTIRGAGLTADEWAQAIAASVRFDDFFPSVQKLIDYARPSFKAQALSEWDAAVDRATRGEAATLPGTYTRTLMNRVTNGKPLGEVDADRLPWLKREFLERYAEHLTQQAQAATPVLTAGPRRQALPDAS</sequence>
<proteinExistence type="predicted"/>
<reference evidence="1 2" key="1">
    <citation type="submission" date="2014-03" db="EMBL/GenBank/DDBJ databases">
        <title>Draft genome sequence of Deinococcus phoenicis 1P10ME.</title>
        <authorList>
            <person name="Stepanov V.G."/>
            <person name="Vaishampayan P."/>
            <person name="Venkateswaran K."/>
            <person name="Fox G.E."/>
        </authorList>
    </citation>
    <scope>NUCLEOTIDE SEQUENCE [LARGE SCALE GENOMIC DNA]</scope>
    <source>
        <strain evidence="1 2">1P10ME</strain>
    </source>
</reference>
<dbReference type="Proteomes" id="UP000020492">
    <property type="component" value="Unassembled WGS sequence"/>
</dbReference>
<dbReference type="OrthoDB" id="70468at2"/>
<evidence type="ECO:0000313" key="2">
    <source>
        <dbReference type="Proteomes" id="UP000020492"/>
    </source>
</evidence>
<protein>
    <submittedName>
        <fullName evidence="1">Uncharacterized protein</fullName>
    </submittedName>
</protein>
<evidence type="ECO:0000313" key="1">
    <source>
        <dbReference type="EMBL" id="EYB69085.1"/>
    </source>
</evidence>
<dbReference type="STRING" id="1476583.DEIPH_ctg011orf0053"/>
<dbReference type="AlphaFoldDB" id="A0A016QSL9"/>
<dbReference type="EMBL" id="JHAC01000011">
    <property type="protein sequence ID" value="EYB69085.1"/>
    <property type="molecule type" value="Genomic_DNA"/>
</dbReference>
<accession>A0A016QSL9</accession>
<organism evidence="1 2">
    <name type="scientific">Deinococcus phoenicis</name>
    <dbReference type="NCBI Taxonomy" id="1476583"/>
    <lineage>
        <taxon>Bacteria</taxon>
        <taxon>Thermotogati</taxon>
        <taxon>Deinococcota</taxon>
        <taxon>Deinococci</taxon>
        <taxon>Deinococcales</taxon>
        <taxon>Deinococcaceae</taxon>
        <taxon>Deinococcus</taxon>
    </lineage>
</organism>
<comment type="caution">
    <text evidence="1">The sequence shown here is derived from an EMBL/GenBank/DDBJ whole genome shotgun (WGS) entry which is preliminary data.</text>
</comment>
<name>A0A016QSL9_9DEIO</name>
<keyword evidence="2" id="KW-1185">Reference proteome</keyword>